<dbReference type="AlphaFoldDB" id="A0A6J1NN79"/>
<evidence type="ECO:0000313" key="13">
    <source>
        <dbReference type="RefSeq" id="XP_023948379.2"/>
    </source>
</evidence>
<gene>
    <name evidence="13 14" type="primary">LOC112053241</name>
</gene>
<dbReference type="InterPro" id="IPR002401">
    <property type="entry name" value="Cyt_P450_E_grp-I"/>
</dbReference>
<dbReference type="PROSITE" id="PS00086">
    <property type="entry name" value="CYTOCHROME_P450"/>
    <property type="match status" value="1"/>
</dbReference>
<keyword evidence="12" id="KW-1185">Reference proteome</keyword>
<evidence type="ECO:0000256" key="7">
    <source>
        <dbReference type="ARBA" id="ARBA00023004"/>
    </source>
</evidence>
<evidence type="ECO:0000313" key="14">
    <source>
        <dbReference type="RefSeq" id="XP_052739349.1"/>
    </source>
</evidence>
<dbReference type="GO" id="GO:0005506">
    <property type="term" value="F:iron ion binding"/>
    <property type="evidence" value="ECO:0007669"/>
    <property type="project" value="InterPro"/>
</dbReference>
<accession>A0A6J1NN79</accession>
<proteinExistence type="inferred from homology"/>
<keyword evidence="7 9" id="KW-0408">Iron</keyword>
<dbReference type="GO" id="GO:0020037">
    <property type="term" value="F:heme binding"/>
    <property type="evidence" value="ECO:0007669"/>
    <property type="project" value="InterPro"/>
</dbReference>
<dbReference type="KEGG" id="bany:112053241"/>
<dbReference type="PRINTS" id="PR00385">
    <property type="entry name" value="P450"/>
</dbReference>
<evidence type="ECO:0000256" key="10">
    <source>
        <dbReference type="RuleBase" id="RU000461"/>
    </source>
</evidence>
<dbReference type="InterPro" id="IPR017972">
    <property type="entry name" value="Cyt_P450_CS"/>
</dbReference>
<evidence type="ECO:0000256" key="11">
    <source>
        <dbReference type="SAM" id="Phobius"/>
    </source>
</evidence>
<keyword evidence="6 10" id="KW-0560">Oxidoreductase</keyword>
<evidence type="ECO:0000256" key="4">
    <source>
        <dbReference type="ARBA" id="ARBA00022617"/>
    </source>
</evidence>
<dbReference type="InterPro" id="IPR050196">
    <property type="entry name" value="Cytochrome_P450_Monoox"/>
</dbReference>
<evidence type="ECO:0000256" key="1">
    <source>
        <dbReference type="ARBA" id="ARBA00001971"/>
    </source>
</evidence>
<comment type="cofactor">
    <cofactor evidence="1 9">
        <name>heme</name>
        <dbReference type="ChEBI" id="CHEBI:30413"/>
    </cofactor>
</comment>
<organism evidence="12 13">
    <name type="scientific">Bicyclus anynana</name>
    <name type="common">Squinting bush brown butterfly</name>
    <dbReference type="NCBI Taxonomy" id="110368"/>
    <lineage>
        <taxon>Eukaryota</taxon>
        <taxon>Metazoa</taxon>
        <taxon>Ecdysozoa</taxon>
        <taxon>Arthropoda</taxon>
        <taxon>Hexapoda</taxon>
        <taxon>Insecta</taxon>
        <taxon>Pterygota</taxon>
        <taxon>Neoptera</taxon>
        <taxon>Endopterygota</taxon>
        <taxon>Lepidoptera</taxon>
        <taxon>Glossata</taxon>
        <taxon>Ditrysia</taxon>
        <taxon>Papilionoidea</taxon>
        <taxon>Nymphalidae</taxon>
        <taxon>Satyrinae</taxon>
        <taxon>Satyrini</taxon>
        <taxon>Mycalesina</taxon>
        <taxon>Bicyclus</taxon>
    </lineage>
</organism>
<dbReference type="GO" id="GO:0004497">
    <property type="term" value="F:monooxygenase activity"/>
    <property type="evidence" value="ECO:0007669"/>
    <property type="project" value="UniProtKB-KW"/>
</dbReference>
<dbReference type="OrthoDB" id="1470350at2759"/>
<sequence length="505" mass="59259">MRTDAAMLFIVLTTVLFLYVVVMCLYHNYSRRGRLRARIPGPRYWPIMGNSMNVILPQDKLFIYLRTLNKKYGDVVGFGALDIVAINIYNPNDIEKILSSTKYIEKQQPYTFLRGWLGEGLLTSYGKKWQRRRKLLTPAFHFNILRRFFRTFEEETEELLKKVEAEVSNERTDIGKLISNMTLKAVCKTAMGTSMNEGIQALSAKYFDAIQNLGAILVRRICTLWLFVDFTYQFTSYARKEQKILKDLHGFTRDVIRQRKTYLKQNPSILNLDYDDETNKKGRLAMLDLLIQNQNEGGIDDEEIREEVDTFMFRGHDTTSMALTFFIMRLADEPQIQEKIYQEMKSIFGDSDRPATMEDIKEMKYLECCIKESLRIYPSVHYIARYVTEDVELGGYTVPANSIIQIHIYDLHRREDLYPEPERFVPERFSPENCVNRHPYAYIPFSAGPRNCIGQKFAMLEMKTLVSSILRKYRLEPVTRHKDIVFVSELVLRSRDPIYVKFCSR</sequence>
<dbReference type="InterPro" id="IPR036396">
    <property type="entry name" value="Cyt_P450_sf"/>
</dbReference>
<feature type="transmembrane region" description="Helical" evidence="11">
    <location>
        <begin position="6"/>
        <end position="26"/>
    </location>
</feature>
<evidence type="ECO:0000256" key="2">
    <source>
        <dbReference type="ARBA" id="ARBA00003690"/>
    </source>
</evidence>
<dbReference type="CDD" id="cd20628">
    <property type="entry name" value="CYP4"/>
    <property type="match status" value="1"/>
</dbReference>
<comment type="similarity">
    <text evidence="3 10">Belongs to the cytochrome P450 family.</text>
</comment>
<dbReference type="PRINTS" id="PR00463">
    <property type="entry name" value="EP450I"/>
</dbReference>
<dbReference type="GO" id="GO:0016705">
    <property type="term" value="F:oxidoreductase activity, acting on paired donors, with incorporation or reduction of molecular oxygen"/>
    <property type="evidence" value="ECO:0007669"/>
    <property type="project" value="InterPro"/>
</dbReference>
<comment type="function">
    <text evidence="2">May be involved in the metabolism of insect hormones and in the breakdown of synthetic insecticides.</text>
</comment>
<evidence type="ECO:0000256" key="6">
    <source>
        <dbReference type="ARBA" id="ARBA00023002"/>
    </source>
</evidence>
<dbReference type="RefSeq" id="XP_052739349.1">
    <property type="nucleotide sequence ID" value="XM_052883389.1"/>
</dbReference>
<dbReference type="GeneID" id="112053241"/>
<dbReference type="RefSeq" id="XP_023948379.2">
    <property type="nucleotide sequence ID" value="XM_024092611.2"/>
</dbReference>
<reference evidence="13 14" key="1">
    <citation type="submission" date="2025-05" db="UniProtKB">
        <authorList>
            <consortium name="RefSeq"/>
        </authorList>
    </citation>
    <scope>IDENTIFICATION</scope>
</reference>
<keyword evidence="11" id="KW-0812">Transmembrane</keyword>
<keyword evidence="8 10" id="KW-0503">Monooxygenase</keyword>
<evidence type="ECO:0000256" key="3">
    <source>
        <dbReference type="ARBA" id="ARBA00010617"/>
    </source>
</evidence>
<evidence type="ECO:0000313" key="12">
    <source>
        <dbReference type="Proteomes" id="UP001652582"/>
    </source>
</evidence>
<dbReference type="SUPFAM" id="SSF48264">
    <property type="entry name" value="Cytochrome P450"/>
    <property type="match status" value="1"/>
</dbReference>
<evidence type="ECO:0000256" key="5">
    <source>
        <dbReference type="ARBA" id="ARBA00022723"/>
    </source>
</evidence>
<name>A0A6J1NN79_BICAN</name>
<keyword evidence="5 9" id="KW-0479">Metal-binding</keyword>
<dbReference type="PANTHER" id="PTHR24291">
    <property type="entry name" value="CYTOCHROME P450 FAMILY 4"/>
    <property type="match status" value="1"/>
</dbReference>
<protein>
    <submittedName>
        <fullName evidence="14">Cytochrome P450 4C1 isoform X1</fullName>
    </submittedName>
    <submittedName>
        <fullName evidence="13">Cytochrome P450 4C1 isoform X2</fullName>
    </submittedName>
</protein>
<evidence type="ECO:0000256" key="9">
    <source>
        <dbReference type="PIRSR" id="PIRSR602401-1"/>
    </source>
</evidence>
<keyword evidence="11" id="KW-1133">Transmembrane helix</keyword>
<dbReference type="PANTHER" id="PTHR24291:SF105">
    <property type="entry name" value="CYTOCHROME P450 4P1-RELATED"/>
    <property type="match status" value="1"/>
</dbReference>
<dbReference type="Gene3D" id="1.10.630.10">
    <property type="entry name" value="Cytochrome P450"/>
    <property type="match status" value="1"/>
</dbReference>
<dbReference type="Proteomes" id="UP001652582">
    <property type="component" value="Chromosome 9"/>
</dbReference>
<keyword evidence="11" id="KW-0472">Membrane</keyword>
<feature type="binding site" description="axial binding residue" evidence="9">
    <location>
        <position position="452"/>
    </location>
    <ligand>
        <name>heme</name>
        <dbReference type="ChEBI" id="CHEBI:30413"/>
    </ligand>
    <ligandPart>
        <name>Fe</name>
        <dbReference type="ChEBI" id="CHEBI:18248"/>
    </ligandPart>
</feature>
<keyword evidence="4 9" id="KW-0349">Heme</keyword>
<dbReference type="Pfam" id="PF00067">
    <property type="entry name" value="p450"/>
    <property type="match status" value="1"/>
</dbReference>
<dbReference type="InterPro" id="IPR001128">
    <property type="entry name" value="Cyt_P450"/>
</dbReference>
<evidence type="ECO:0000256" key="8">
    <source>
        <dbReference type="ARBA" id="ARBA00023033"/>
    </source>
</evidence>